<reference evidence="3" key="1">
    <citation type="submission" date="2025-08" db="UniProtKB">
        <authorList>
            <consortium name="RefSeq"/>
        </authorList>
    </citation>
    <scope>IDENTIFICATION</scope>
</reference>
<gene>
    <name evidence="3" type="primary">LOC106821334</name>
</gene>
<feature type="region of interest" description="Disordered" evidence="1">
    <location>
        <begin position="34"/>
        <end position="90"/>
    </location>
</feature>
<name>A0ABM1FAV7_PRICU</name>
<evidence type="ECO:0000256" key="1">
    <source>
        <dbReference type="SAM" id="MobiDB-lite"/>
    </source>
</evidence>
<proteinExistence type="predicted"/>
<evidence type="ECO:0000313" key="3">
    <source>
        <dbReference type="RefSeq" id="XP_014681578.1"/>
    </source>
</evidence>
<dbReference type="RefSeq" id="XP_014681578.1">
    <property type="nucleotide sequence ID" value="XM_014826092.1"/>
</dbReference>
<accession>A0ABM1FAV7</accession>
<keyword evidence="2" id="KW-1185">Reference proteome</keyword>
<feature type="compositionally biased region" description="Polar residues" evidence="1">
    <location>
        <begin position="34"/>
        <end position="43"/>
    </location>
</feature>
<organism evidence="2 3">
    <name type="scientific">Priapulus caudatus</name>
    <name type="common">Priapulid worm</name>
    <dbReference type="NCBI Taxonomy" id="37621"/>
    <lineage>
        <taxon>Eukaryota</taxon>
        <taxon>Metazoa</taxon>
        <taxon>Ecdysozoa</taxon>
        <taxon>Scalidophora</taxon>
        <taxon>Priapulida</taxon>
        <taxon>Priapulimorpha</taxon>
        <taxon>Priapulimorphida</taxon>
        <taxon>Priapulidae</taxon>
        <taxon>Priapulus</taxon>
    </lineage>
</organism>
<dbReference type="GeneID" id="106821334"/>
<sequence>MSDRLSFTSSLDLDSPIRETDILDAFDEFLNNNSKLMPTSNRQQPRHHSSSAQSPVNNNLSMSRDVDQRPLYSPTSWRDHAARETAADVRSLAPARCEEGRSTAFTQETRDRPDVRREAVEQAVDDGAVAQGTLCRGVDVEHYLIVCTEARPEAGRIDADFPAMHSLVAFYCEKR</sequence>
<evidence type="ECO:0000313" key="2">
    <source>
        <dbReference type="Proteomes" id="UP000695022"/>
    </source>
</evidence>
<protein>
    <submittedName>
        <fullName evidence="3">Uncharacterized protein LOC106821334</fullName>
    </submittedName>
</protein>
<dbReference type="Proteomes" id="UP000695022">
    <property type="component" value="Unplaced"/>
</dbReference>
<feature type="compositionally biased region" description="Polar residues" evidence="1">
    <location>
        <begin position="50"/>
        <end position="62"/>
    </location>
</feature>
<feature type="compositionally biased region" description="Basic and acidic residues" evidence="1">
    <location>
        <begin position="77"/>
        <end position="87"/>
    </location>
</feature>